<organism evidence="2 3">
    <name type="scientific">Desulfomonile tiedjei</name>
    <dbReference type="NCBI Taxonomy" id="2358"/>
    <lineage>
        <taxon>Bacteria</taxon>
        <taxon>Pseudomonadati</taxon>
        <taxon>Thermodesulfobacteriota</taxon>
        <taxon>Desulfomonilia</taxon>
        <taxon>Desulfomonilales</taxon>
        <taxon>Desulfomonilaceae</taxon>
        <taxon>Desulfomonile</taxon>
    </lineage>
</organism>
<evidence type="ECO:0000259" key="1">
    <source>
        <dbReference type="Pfam" id="PF01592"/>
    </source>
</evidence>
<dbReference type="PANTHER" id="PTHR10093">
    <property type="entry name" value="IRON-SULFUR CLUSTER ASSEMBLY ENZYME NIFU HOMOLOG"/>
    <property type="match status" value="1"/>
</dbReference>
<dbReference type="InterPro" id="IPR002871">
    <property type="entry name" value="NIF_FeS_clus_asmbl_NifU_N"/>
</dbReference>
<evidence type="ECO:0000313" key="3">
    <source>
        <dbReference type="Proteomes" id="UP000807825"/>
    </source>
</evidence>
<accession>A0A9D6V165</accession>
<dbReference type="Gene3D" id="3.90.1010.10">
    <property type="match status" value="1"/>
</dbReference>
<dbReference type="Proteomes" id="UP000807825">
    <property type="component" value="Unassembled WGS sequence"/>
</dbReference>
<name>A0A9D6V165_9BACT</name>
<dbReference type="CDD" id="cd06664">
    <property type="entry name" value="IscU_like"/>
    <property type="match status" value="1"/>
</dbReference>
<protein>
    <submittedName>
        <fullName evidence="2">Iron-sulfur cluster assembly scaffold protein</fullName>
    </submittedName>
</protein>
<dbReference type="GO" id="GO:0005506">
    <property type="term" value="F:iron ion binding"/>
    <property type="evidence" value="ECO:0007669"/>
    <property type="project" value="InterPro"/>
</dbReference>
<dbReference type="GO" id="GO:0051536">
    <property type="term" value="F:iron-sulfur cluster binding"/>
    <property type="evidence" value="ECO:0007669"/>
    <property type="project" value="InterPro"/>
</dbReference>
<reference evidence="2" key="1">
    <citation type="submission" date="2020-07" db="EMBL/GenBank/DDBJ databases">
        <title>Huge and variable diversity of episymbiotic CPR bacteria and DPANN archaea in groundwater ecosystems.</title>
        <authorList>
            <person name="He C.Y."/>
            <person name="Keren R."/>
            <person name="Whittaker M."/>
            <person name="Farag I.F."/>
            <person name="Doudna J."/>
            <person name="Cate J.H.D."/>
            <person name="Banfield J.F."/>
        </authorList>
    </citation>
    <scope>NUCLEOTIDE SEQUENCE</scope>
    <source>
        <strain evidence="2">NC_groundwater_1664_Pr3_B-0.1um_52_9</strain>
    </source>
</reference>
<sequence>MTTNRNLEMFDESEGVAVEEAKKKYSSTVVDHFTNPRNWGTLENYDCYTYMSGTCGDTVGVYVGLKGDRIDRMGFVTNGCGPTIACGSALTCLAKNLTVSEAKSLSSQKLIAHLDGLPAEKAHCADFVLSTLRGALEKLE</sequence>
<dbReference type="EMBL" id="JACRDE010000230">
    <property type="protein sequence ID" value="MBI5249527.1"/>
    <property type="molecule type" value="Genomic_DNA"/>
</dbReference>
<dbReference type="Pfam" id="PF01592">
    <property type="entry name" value="NifU_N"/>
    <property type="match status" value="1"/>
</dbReference>
<dbReference type="SUPFAM" id="SSF82649">
    <property type="entry name" value="SufE/NifU"/>
    <property type="match status" value="1"/>
</dbReference>
<dbReference type="GO" id="GO:0016226">
    <property type="term" value="P:iron-sulfur cluster assembly"/>
    <property type="evidence" value="ECO:0007669"/>
    <property type="project" value="InterPro"/>
</dbReference>
<feature type="domain" description="NIF system FeS cluster assembly NifU N-terminal" evidence="1">
    <location>
        <begin position="25"/>
        <end position="138"/>
    </location>
</feature>
<dbReference type="AlphaFoldDB" id="A0A9D6V165"/>
<proteinExistence type="predicted"/>
<comment type="caution">
    <text evidence="2">The sequence shown here is derived from an EMBL/GenBank/DDBJ whole genome shotgun (WGS) entry which is preliminary data.</text>
</comment>
<evidence type="ECO:0000313" key="2">
    <source>
        <dbReference type="EMBL" id="MBI5249527.1"/>
    </source>
</evidence>
<gene>
    <name evidence="2" type="ORF">HY912_08535</name>
</gene>